<reference evidence="3 4" key="1">
    <citation type="journal article" date="2015" name="Genome Announc.">
        <title>First Complete Genome Sequence of Felis catus Gammaherpesvirus 1.</title>
        <authorList>
            <person name="Troyer R.M."/>
            <person name="Lee J.S."/>
            <person name="Vuyisich M."/>
            <person name="Chain P."/>
            <person name="Lo C.C."/>
            <person name="Kronmiller B."/>
            <person name="Bracha S."/>
            <person name="Avery A.C."/>
            <person name="VandeWoude S."/>
        </authorList>
    </citation>
    <scope>NUCLEOTIDE SEQUENCE [LARGE SCALE GENOMIC DNA]</scope>
    <source>
        <strain evidence="3">31286</strain>
    </source>
</reference>
<dbReference type="KEGG" id="vg:26100457"/>
<evidence type="ECO:0000256" key="2">
    <source>
        <dbReference type="ARBA" id="ARBA00022844"/>
    </source>
</evidence>
<evidence type="ECO:0000313" key="3">
    <source>
        <dbReference type="EMBL" id="ALE14778.1"/>
    </source>
</evidence>
<dbReference type="Proteomes" id="UP000152314">
    <property type="component" value="Segment"/>
</dbReference>
<keyword evidence="1" id="KW-0920">Virion tegument</keyword>
<dbReference type="GO" id="GO:0044423">
    <property type="term" value="C:virion component"/>
    <property type="evidence" value="ECO:0007669"/>
    <property type="project" value="UniProtKB-KW"/>
</dbReference>
<dbReference type="GeneID" id="26100457"/>
<name>A0A0M4MPX1_9GAMA</name>
<keyword evidence="2" id="KW-0946">Virion</keyword>
<organism evidence="3 4">
    <name type="scientific">Felid gammaherpesvirus 1</name>
    <dbReference type="NCBI Taxonomy" id="2560468"/>
    <lineage>
        <taxon>Viruses</taxon>
        <taxon>Duplodnaviria</taxon>
        <taxon>Heunggongvirae</taxon>
        <taxon>Peploviricota</taxon>
        <taxon>Herviviricetes</taxon>
        <taxon>Herpesvirales</taxon>
        <taxon>Orthoherpesviridae</taxon>
        <taxon>Gammaherpesvirinae</taxon>
        <taxon>Percavirus</taxon>
        <taxon>Percavirus felidgamma1</taxon>
    </lineage>
</organism>
<accession>A0A0M4MPX1</accession>
<dbReference type="InterPro" id="IPR007611">
    <property type="entry name" value="Herpes_U30"/>
</dbReference>
<dbReference type="OrthoDB" id="6636at10239"/>
<evidence type="ECO:0000313" key="4">
    <source>
        <dbReference type="Proteomes" id="UP000152314"/>
    </source>
</evidence>
<sequence length="916" mass="105496">MNSLQKVTQNLLGANNSLKKIKELVELELRPLNIEDLIDSETVINFLNTLKLESNAYLTFISTYPIFFLLRVSTFTKMPFRRCTLTDYIGVMQEVHKSLSHITLLPEVDPAVIINNKSILLSLQHFITHLKDIDISTVPFYMSIPNTFVCFKWVEDVVLFAYETHWAKPPIIELSSPLTPDRPLIELWLVTSYFKSKSLLKLDKSPTLQDLADKLLKTHSKLFISFSSSTEDLCLLPIAKQHADNIFQIFSGDTSHLSGTPILGFLDEDLIKLNPEYMFLYDFIFEALFHNISHQCSDHVINKFLIKCDEFLQRLSNKIQKATQGKSPFALQEVESIRLILAQCALDINNCSTFCGLLSIAHQTTHTRWYSMASFLTSLHYIVIFGNLFYQGLQKCSPSSTSFNFLENLFRRANLEAEHANQQLGLVCPFPWTVSSTLKILQPEVPEKQLFEIATNISSAFMRSLLGVAAHRDWRLNTILKYHNTFKNSVTSTMTNVSYEQVKAFCKQLKVGDSQYSIDITSHPQFALEFTRYQVLPTLLAILENTVQRNQALVHIRWLIAFAVEDAPGLFHIKRSLTLVYFELTHILLQSEGSGSISTLLYYIQDLWNIIQGMIPDSPAIPTLFINYLYNLMFTPLATNHMEAPKLFLREVSNVLQRVHLLIRIGFVFCHTPYSYNSQFHYIKIPTENGKLTVPIDTFKNTVKALEQNVHSCLTLLADLHRGLNSAYIDCLNTIERVDEISKHLIKINTSALNFKKIKKHYLQCFHRYYLIIKQVFQSCSFNLTSHFNFLFLPDLLPIEIVEQILNFSEASDNPKMFLKSIEQPVDPDIHMISSTSKVVFKQSDLIEIQQLFPLFNRNPIKKQSIKLHYTDAYDIASPKIDWEKLTHGSFVSKNTEIINYNHLTFKQIERLIFTD</sequence>
<proteinExistence type="predicted"/>
<evidence type="ECO:0000256" key="1">
    <source>
        <dbReference type="ARBA" id="ARBA00022580"/>
    </source>
</evidence>
<dbReference type="GO" id="GO:0019068">
    <property type="term" value="P:virion assembly"/>
    <property type="evidence" value="ECO:0007669"/>
    <property type="project" value="InterPro"/>
</dbReference>
<protein>
    <submittedName>
        <fullName evidence="3">ORF63</fullName>
    </submittedName>
</protein>
<dbReference type="EMBL" id="KT595939">
    <property type="protein sequence ID" value="ALE14778.1"/>
    <property type="molecule type" value="Genomic_DNA"/>
</dbReference>
<keyword evidence="4" id="KW-1185">Reference proteome</keyword>
<dbReference type="Pfam" id="PF04523">
    <property type="entry name" value="Herpes_U30"/>
    <property type="match status" value="1"/>
</dbReference>
<dbReference type="RefSeq" id="YP_009173943.1">
    <property type="nucleotide sequence ID" value="NC_028099.1"/>
</dbReference>